<evidence type="ECO:0000256" key="1">
    <source>
        <dbReference type="ARBA" id="ARBA00023125"/>
    </source>
</evidence>
<accession>A0A0R1F366</accession>
<dbReference type="SUPFAM" id="SSF47413">
    <property type="entry name" value="lambda repressor-like DNA-binding domains"/>
    <property type="match status" value="1"/>
</dbReference>
<dbReference type="InterPro" id="IPR010982">
    <property type="entry name" value="Lambda_DNA-bd_dom_sf"/>
</dbReference>
<dbReference type="CDD" id="cd00093">
    <property type="entry name" value="HTH_XRE"/>
    <property type="match status" value="1"/>
</dbReference>
<feature type="transmembrane region" description="Helical" evidence="2">
    <location>
        <begin position="180"/>
        <end position="198"/>
    </location>
</feature>
<protein>
    <submittedName>
        <fullName evidence="4">XRE family transcriptional regulator</fullName>
    </submittedName>
</protein>
<name>A0A0R1F366_LACZE</name>
<proteinExistence type="predicted"/>
<evidence type="ECO:0000313" key="4">
    <source>
        <dbReference type="EMBL" id="KRK13364.1"/>
    </source>
</evidence>
<dbReference type="PANTHER" id="PTHR46558">
    <property type="entry name" value="TRACRIPTIONAL REGULATORY PROTEIN-RELATED-RELATED"/>
    <property type="match status" value="1"/>
</dbReference>
<evidence type="ECO:0000259" key="3">
    <source>
        <dbReference type="PROSITE" id="PS50943"/>
    </source>
</evidence>
<feature type="transmembrane region" description="Helical" evidence="2">
    <location>
        <begin position="154"/>
        <end position="174"/>
    </location>
</feature>
<reference evidence="4 5" key="1">
    <citation type="journal article" date="2015" name="Genome Announc.">
        <title>Expanding the biotechnology potential of lactobacilli through comparative genomics of 213 strains and associated genera.</title>
        <authorList>
            <person name="Sun Z."/>
            <person name="Harris H.M."/>
            <person name="McCann A."/>
            <person name="Guo C."/>
            <person name="Argimon S."/>
            <person name="Zhang W."/>
            <person name="Yang X."/>
            <person name="Jeffery I.B."/>
            <person name="Cooney J.C."/>
            <person name="Kagawa T.F."/>
            <person name="Liu W."/>
            <person name="Song Y."/>
            <person name="Salvetti E."/>
            <person name="Wrobel A."/>
            <person name="Rasinkangas P."/>
            <person name="Parkhill J."/>
            <person name="Rea M.C."/>
            <person name="O'Sullivan O."/>
            <person name="Ritari J."/>
            <person name="Douillard F.P."/>
            <person name="Paul Ross R."/>
            <person name="Yang R."/>
            <person name="Briner A.E."/>
            <person name="Felis G.E."/>
            <person name="de Vos W.M."/>
            <person name="Barrangou R."/>
            <person name="Klaenhammer T.R."/>
            <person name="Caufield P.W."/>
            <person name="Cui Y."/>
            <person name="Zhang H."/>
            <person name="O'Toole P.W."/>
        </authorList>
    </citation>
    <scope>NUCLEOTIDE SEQUENCE [LARGE SCALE GENOMIC DNA]</scope>
    <source>
        <strain evidence="4 5">DSM 20178</strain>
    </source>
</reference>
<dbReference type="AlphaFoldDB" id="A0A0R1F366"/>
<dbReference type="EMBL" id="AZCT01000002">
    <property type="protein sequence ID" value="KRK13364.1"/>
    <property type="molecule type" value="Genomic_DNA"/>
</dbReference>
<gene>
    <name evidence="4" type="ORF">FD51_GL001576</name>
</gene>
<feature type="transmembrane region" description="Helical" evidence="2">
    <location>
        <begin position="87"/>
        <end position="111"/>
    </location>
</feature>
<evidence type="ECO:0000256" key="2">
    <source>
        <dbReference type="SAM" id="Phobius"/>
    </source>
</evidence>
<comment type="caution">
    <text evidence="4">The sequence shown here is derived from an EMBL/GenBank/DDBJ whole genome shotgun (WGS) entry which is preliminary data.</text>
</comment>
<dbReference type="GO" id="GO:0003677">
    <property type="term" value="F:DNA binding"/>
    <property type="evidence" value="ECO:0007669"/>
    <property type="project" value="UniProtKB-KW"/>
</dbReference>
<dbReference type="InterPro" id="IPR001387">
    <property type="entry name" value="Cro/C1-type_HTH"/>
</dbReference>
<dbReference type="PANTHER" id="PTHR46558:SF15">
    <property type="entry name" value="HELIX-TURN-HELIX DOMAIN PROTEIN"/>
    <property type="match status" value="1"/>
</dbReference>
<feature type="transmembrane region" description="Helical" evidence="2">
    <location>
        <begin position="117"/>
        <end position="134"/>
    </location>
</feature>
<evidence type="ECO:0000313" key="5">
    <source>
        <dbReference type="Proteomes" id="UP000051984"/>
    </source>
</evidence>
<keyword evidence="2" id="KW-0812">Transmembrane</keyword>
<keyword evidence="2" id="KW-0472">Membrane</keyword>
<dbReference type="SMART" id="SM00530">
    <property type="entry name" value="HTH_XRE"/>
    <property type="match status" value="1"/>
</dbReference>
<keyword evidence="1" id="KW-0238">DNA-binding</keyword>
<dbReference type="Gene3D" id="1.10.260.40">
    <property type="entry name" value="lambda repressor-like DNA-binding domains"/>
    <property type="match status" value="1"/>
</dbReference>
<dbReference type="PROSITE" id="PS50943">
    <property type="entry name" value="HTH_CROC1"/>
    <property type="match status" value="1"/>
</dbReference>
<sequence>MNNLNFSKQLQQIRTAHHMTQAELAHDLNVSRHTVSNWENERNLPDLEMVTRIARIFDVSLDHLILDNPQLKKKLIKDSTVNHWQTVMAVLTTVVAILIGMATTTLFGFYPHWLTQAIWWLLTGTTLVWGHFIAPKTVDIFADWSVLSRRLTALGFRLLGLTLLITGLTIVWYRGISLDIILVIVGSLFMLILTKPIWPQHQPAK</sequence>
<dbReference type="eggNOG" id="COG1476">
    <property type="taxonomic scope" value="Bacteria"/>
</dbReference>
<dbReference type="Proteomes" id="UP000051984">
    <property type="component" value="Unassembled WGS sequence"/>
</dbReference>
<organism evidence="4 5">
    <name type="scientific">Lacticaseibacillus zeae DSM 20178 = KCTC 3804</name>
    <dbReference type="NCBI Taxonomy" id="1423816"/>
    <lineage>
        <taxon>Bacteria</taxon>
        <taxon>Bacillati</taxon>
        <taxon>Bacillota</taxon>
        <taxon>Bacilli</taxon>
        <taxon>Lactobacillales</taxon>
        <taxon>Lactobacillaceae</taxon>
        <taxon>Lacticaseibacillus</taxon>
    </lineage>
</organism>
<keyword evidence="2" id="KW-1133">Transmembrane helix</keyword>
<dbReference type="Pfam" id="PF01381">
    <property type="entry name" value="HTH_3"/>
    <property type="match status" value="1"/>
</dbReference>
<dbReference type="PATRIC" id="fig|1423816.3.peg.1648"/>
<feature type="domain" description="HTH cro/C1-type" evidence="3">
    <location>
        <begin position="10"/>
        <end position="64"/>
    </location>
</feature>